<dbReference type="HAMAP" id="MF_00203">
    <property type="entry name" value="UvrC"/>
    <property type="match status" value="1"/>
</dbReference>
<keyword evidence="5 7" id="KW-0234">DNA repair</keyword>
<dbReference type="PROSITE" id="PS50165">
    <property type="entry name" value="UVRC"/>
    <property type="match status" value="1"/>
</dbReference>
<evidence type="ECO:0000256" key="5">
    <source>
        <dbReference type="ARBA" id="ARBA00023204"/>
    </source>
</evidence>
<evidence type="ECO:0000256" key="3">
    <source>
        <dbReference type="ARBA" id="ARBA00022769"/>
    </source>
</evidence>
<organism evidence="11">
    <name type="scientific">uncultured Alphaproteobacteria bacterium</name>
    <dbReference type="NCBI Taxonomy" id="91750"/>
    <lineage>
        <taxon>Bacteria</taxon>
        <taxon>Pseudomonadati</taxon>
        <taxon>Pseudomonadota</taxon>
        <taxon>Alphaproteobacteria</taxon>
        <taxon>environmental samples</taxon>
    </lineage>
</organism>
<accession>A0A212JW35</accession>
<dbReference type="AlphaFoldDB" id="A0A212JW35"/>
<dbReference type="CDD" id="cd10434">
    <property type="entry name" value="GIY-YIG_UvrC_Cho"/>
    <property type="match status" value="1"/>
</dbReference>
<dbReference type="InterPro" id="IPR000305">
    <property type="entry name" value="GIY-YIG_endonuc"/>
</dbReference>
<evidence type="ECO:0000256" key="1">
    <source>
        <dbReference type="ARBA" id="ARBA00022490"/>
    </source>
</evidence>
<keyword evidence="2 7" id="KW-0227">DNA damage</keyword>
<feature type="domain" description="UVR" evidence="8">
    <location>
        <begin position="224"/>
        <end position="259"/>
    </location>
</feature>
<protein>
    <recommendedName>
        <fullName evidence="7">UvrABC system protein C</fullName>
        <shortName evidence="7">Protein UvrC</shortName>
    </recommendedName>
    <alternativeName>
        <fullName evidence="7">Excinuclease ABC subunit C</fullName>
    </alternativeName>
</protein>
<keyword evidence="1 7" id="KW-0963">Cytoplasm</keyword>
<evidence type="ECO:0000256" key="4">
    <source>
        <dbReference type="ARBA" id="ARBA00022881"/>
    </source>
</evidence>
<dbReference type="Gene3D" id="3.30.420.340">
    <property type="entry name" value="UvrC, RNAse H endonuclease domain"/>
    <property type="match status" value="1"/>
</dbReference>
<evidence type="ECO:0000313" key="11">
    <source>
        <dbReference type="EMBL" id="SBW03676.1"/>
    </source>
</evidence>
<sequence length="628" mass="69726">MQPASDFDTFPVMDILTPSLAGGTEIIHGVLRTLPNAPGSYRMLDAKGEVLYVGKAKNLKKRVVAYTRGDQLPIRLQRMVAFTRSMEIVTTHTEAEALLLEANLIKKYKPRYNILLRDDKSFPYIRVDREGAWPRITKHRGARDDGAEYFGPFASALAVNQSLTILQKVFLLRSCSDSMFANRSRPCLLHQIKRCSAPCVGRISPEDYARLVAEARAFLNGESRDLQREFADRMSEAAERRDYEAAAAWRDRIRALAQIQQRQDIDLGEDKDLDIAALHRAGDLVAIQMVFFRAGRHTGNRAYFPAQTGDADDAEILGAFLAQFYTQHPPPPLVLTSHATHEEDLLHEALSLRAGRRVALAQPKRGPKRALLRQAETNAREAAERKLAETATQTQLLAEVARLFELPAPPRRIEVYDNSHIQGAHAIGAMIVAGPEGFEKAAYRTWNIKDAATNDDFGMMREVFRRRFARALADDPERGHWPDLVLIDGGKGQLSSAHEILADLGVSGVPLVGISKGPDRNAGREQFHQEGKPAFQLPPTHPVLYYLQRLRDEAHRFAIGTHRAKRSRAIGASPLDAISGIGAARKKALLHHFGSARGVSEAGIEDLAAVEGISRALAQRLYDHFHGG</sequence>
<keyword evidence="6 7" id="KW-0742">SOS response</keyword>
<dbReference type="GO" id="GO:0006289">
    <property type="term" value="P:nucleotide-excision repair"/>
    <property type="evidence" value="ECO:0007669"/>
    <property type="project" value="UniProtKB-UniRule"/>
</dbReference>
<dbReference type="PANTHER" id="PTHR30562">
    <property type="entry name" value="UVRC/OXIDOREDUCTASE"/>
    <property type="match status" value="1"/>
</dbReference>
<dbReference type="InterPro" id="IPR003583">
    <property type="entry name" value="Hlx-hairpin-Hlx_DNA-bd_motif"/>
</dbReference>
<dbReference type="Pfam" id="PF08459">
    <property type="entry name" value="UvrC_RNaseH_dom"/>
    <property type="match status" value="1"/>
</dbReference>
<evidence type="ECO:0000259" key="10">
    <source>
        <dbReference type="PROSITE" id="PS50165"/>
    </source>
</evidence>
<dbReference type="NCBIfam" id="TIGR00194">
    <property type="entry name" value="uvrC"/>
    <property type="match status" value="1"/>
</dbReference>
<dbReference type="InterPro" id="IPR001943">
    <property type="entry name" value="UVR_dom"/>
</dbReference>
<comment type="function">
    <text evidence="7">The UvrABC repair system catalyzes the recognition and processing of DNA lesions. UvrC both incises the 5' and 3' sides of the lesion. The N-terminal half is responsible for the 3' incision and the C-terminal half is responsible for the 5' incision.</text>
</comment>
<dbReference type="InterPro" id="IPR001162">
    <property type="entry name" value="UvrC_RNase_H_dom"/>
</dbReference>
<dbReference type="InterPro" id="IPR036876">
    <property type="entry name" value="UVR_dom_sf"/>
</dbReference>
<dbReference type="NCBIfam" id="NF001824">
    <property type="entry name" value="PRK00558.1-5"/>
    <property type="match status" value="1"/>
</dbReference>
<dbReference type="Pfam" id="PF01541">
    <property type="entry name" value="GIY-YIG"/>
    <property type="match status" value="1"/>
</dbReference>
<dbReference type="SUPFAM" id="SSF82771">
    <property type="entry name" value="GIY-YIG endonuclease"/>
    <property type="match status" value="1"/>
</dbReference>
<dbReference type="InterPro" id="IPR038476">
    <property type="entry name" value="UvrC_RNase_H_dom_sf"/>
</dbReference>
<keyword evidence="4 7" id="KW-0267">Excision nuclease</keyword>
<dbReference type="SMART" id="SM00278">
    <property type="entry name" value="HhH1"/>
    <property type="match status" value="2"/>
</dbReference>
<evidence type="ECO:0000256" key="7">
    <source>
        <dbReference type="HAMAP-Rule" id="MF_00203"/>
    </source>
</evidence>
<dbReference type="InterPro" id="IPR004791">
    <property type="entry name" value="UvrC"/>
</dbReference>
<comment type="subunit">
    <text evidence="7">Interacts with UvrB in an incision complex.</text>
</comment>
<dbReference type="SMART" id="SM00465">
    <property type="entry name" value="GIYc"/>
    <property type="match status" value="1"/>
</dbReference>
<dbReference type="GO" id="GO:0009381">
    <property type="term" value="F:excinuclease ABC activity"/>
    <property type="evidence" value="ECO:0007669"/>
    <property type="project" value="UniProtKB-UniRule"/>
</dbReference>
<dbReference type="Gene3D" id="3.40.1440.10">
    <property type="entry name" value="GIY-YIG endonuclease"/>
    <property type="match status" value="1"/>
</dbReference>
<dbReference type="Gene3D" id="1.10.150.20">
    <property type="entry name" value="5' to 3' exonuclease, C-terminal subdomain"/>
    <property type="match status" value="1"/>
</dbReference>
<dbReference type="GO" id="GO:0009380">
    <property type="term" value="C:excinuclease repair complex"/>
    <property type="evidence" value="ECO:0007669"/>
    <property type="project" value="InterPro"/>
</dbReference>
<evidence type="ECO:0000259" key="9">
    <source>
        <dbReference type="PROSITE" id="PS50164"/>
    </source>
</evidence>
<dbReference type="PROSITE" id="PS50164">
    <property type="entry name" value="GIY_YIG"/>
    <property type="match status" value="1"/>
</dbReference>
<gene>
    <name evidence="7 11" type="primary">uvrC</name>
    <name evidence="11" type="ORF">KL86APRO_11755</name>
</gene>
<dbReference type="PANTHER" id="PTHR30562:SF1">
    <property type="entry name" value="UVRABC SYSTEM PROTEIN C"/>
    <property type="match status" value="1"/>
</dbReference>
<dbReference type="FunFam" id="3.30.420.340:FF:000001">
    <property type="entry name" value="UvrABC system protein C"/>
    <property type="match status" value="1"/>
</dbReference>
<dbReference type="EMBL" id="FLUO01000001">
    <property type="protein sequence ID" value="SBW03676.1"/>
    <property type="molecule type" value="Genomic_DNA"/>
</dbReference>
<dbReference type="Pfam" id="PF14520">
    <property type="entry name" value="HHH_5"/>
    <property type="match status" value="1"/>
</dbReference>
<dbReference type="InterPro" id="IPR050066">
    <property type="entry name" value="UvrABC_protein_C"/>
</dbReference>
<feature type="domain" description="UvrC family homology region profile" evidence="10">
    <location>
        <begin position="284"/>
        <end position="501"/>
    </location>
</feature>
<dbReference type="SUPFAM" id="SSF46600">
    <property type="entry name" value="C-terminal UvrC-binding domain of UvrB"/>
    <property type="match status" value="1"/>
</dbReference>
<dbReference type="Pfam" id="PF22920">
    <property type="entry name" value="UvrC_RNaseH"/>
    <property type="match status" value="1"/>
</dbReference>
<dbReference type="FunFam" id="3.40.1440.10:FF:000001">
    <property type="entry name" value="UvrABC system protein C"/>
    <property type="match status" value="1"/>
</dbReference>
<dbReference type="Pfam" id="PF02151">
    <property type="entry name" value="UVR"/>
    <property type="match status" value="1"/>
</dbReference>
<reference evidence="11" key="1">
    <citation type="submission" date="2016-04" db="EMBL/GenBank/DDBJ databases">
        <authorList>
            <person name="Evans L.H."/>
            <person name="Alamgir A."/>
            <person name="Owens N."/>
            <person name="Weber N.D."/>
            <person name="Virtaneva K."/>
            <person name="Barbian K."/>
            <person name="Babar A."/>
            <person name="Rosenke K."/>
        </authorList>
    </citation>
    <scope>NUCLEOTIDE SEQUENCE</scope>
    <source>
        <strain evidence="11">86</strain>
    </source>
</reference>
<comment type="similarity">
    <text evidence="7">Belongs to the UvrC family.</text>
</comment>
<dbReference type="InterPro" id="IPR047296">
    <property type="entry name" value="GIY-YIG_UvrC_Cho"/>
</dbReference>
<comment type="subcellular location">
    <subcellularLocation>
        <location evidence="7">Cytoplasm</location>
    </subcellularLocation>
</comment>
<dbReference type="InterPro" id="IPR035901">
    <property type="entry name" value="GIY-YIG_endonuc_sf"/>
</dbReference>
<dbReference type="PROSITE" id="PS50151">
    <property type="entry name" value="UVR"/>
    <property type="match status" value="1"/>
</dbReference>
<proteinExistence type="inferred from homology"/>
<dbReference type="SUPFAM" id="SSF47781">
    <property type="entry name" value="RuvA domain 2-like"/>
    <property type="match status" value="1"/>
</dbReference>
<evidence type="ECO:0000256" key="2">
    <source>
        <dbReference type="ARBA" id="ARBA00022763"/>
    </source>
</evidence>
<dbReference type="InterPro" id="IPR010994">
    <property type="entry name" value="RuvA_2-like"/>
</dbReference>
<dbReference type="GO" id="GO:0009432">
    <property type="term" value="P:SOS response"/>
    <property type="evidence" value="ECO:0007669"/>
    <property type="project" value="UniProtKB-UniRule"/>
</dbReference>
<dbReference type="GO" id="GO:0003677">
    <property type="term" value="F:DNA binding"/>
    <property type="evidence" value="ECO:0007669"/>
    <property type="project" value="UniProtKB-UniRule"/>
</dbReference>
<keyword evidence="3 7" id="KW-0228">DNA excision</keyword>
<name>A0A212JW35_9PROT</name>
<feature type="domain" description="GIY-YIG" evidence="9">
    <location>
        <begin position="36"/>
        <end position="114"/>
    </location>
</feature>
<evidence type="ECO:0000259" key="8">
    <source>
        <dbReference type="PROSITE" id="PS50151"/>
    </source>
</evidence>
<evidence type="ECO:0000256" key="6">
    <source>
        <dbReference type="ARBA" id="ARBA00023236"/>
    </source>
</evidence>
<dbReference type="GO" id="GO:0005737">
    <property type="term" value="C:cytoplasm"/>
    <property type="evidence" value="ECO:0007669"/>
    <property type="project" value="UniProtKB-SubCell"/>
</dbReference>